<keyword evidence="1" id="KW-0732">Signal</keyword>
<keyword evidence="3" id="KW-1185">Reference proteome</keyword>
<dbReference type="Proteomes" id="UP001164472">
    <property type="component" value="Chromosome"/>
</dbReference>
<sequence>MSQIFRLFPLFLVFISLSGCGGGGSNQPAATPLSISASGIEGGVVLRRASTGEEWTITENGTVSIADFVLDGDIEISVKPTSALQVCRINGQSDSVTIRATDSIDIECDNKILFVSLAGFKLEVADSKLWLVGGNGETQALAEGRIISLFSKIGLYHYFDLDNELWRTDGTMEGTVPVELDGKAFSSSVLDFIRDDNSFFFIAKDPDEKAFLYEVDSGGVINPILVPERIDISELSIAKVENNYVFYNRNEKRFFTIDTNGLISSMLVLEETETPISTLVYDNELLILTMFEDGVRKLRSLSGADSQFKIIPLPTSTETPITADIYGDNTLLFNATQEEGEDKACKIIYRYKEAVFEVLVDYCNQRTNFTHYATTYHDDRLLILERANSNSELYDLLELDLSSLTQQTLASAFDIKGGVSEMTPTNNFLFMKSRTSIEQDCSNFILCNYLLRYYALSYQTGEIVELVDSNIESGRHWFISVIHGLNAFKKATIFDRVFFQYTHVEFGLEPWVTDGTVAGTKIVKDIKPGAEYGLFPDVEGELQN</sequence>
<accession>A0A9E8KJD4</accession>
<proteinExistence type="predicted"/>
<dbReference type="AlphaFoldDB" id="A0A9E8KJD4"/>
<dbReference type="EMBL" id="CP101527">
    <property type="protein sequence ID" value="UZW74916.1"/>
    <property type="molecule type" value="Genomic_DNA"/>
</dbReference>
<dbReference type="KEGG" id="asem:NNL22_18135"/>
<evidence type="ECO:0000313" key="3">
    <source>
        <dbReference type="Proteomes" id="UP001164472"/>
    </source>
</evidence>
<feature type="signal peptide" evidence="1">
    <location>
        <begin position="1"/>
        <end position="21"/>
    </location>
</feature>
<organism evidence="2 3">
    <name type="scientific">Alkalimarinus sediminis</name>
    <dbReference type="NCBI Taxonomy" id="1632866"/>
    <lineage>
        <taxon>Bacteria</taxon>
        <taxon>Pseudomonadati</taxon>
        <taxon>Pseudomonadota</taxon>
        <taxon>Gammaproteobacteria</taxon>
        <taxon>Alteromonadales</taxon>
        <taxon>Alteromonadaceae</taxon>
        <taxon>Alkalimarinus</taxon>
    </lineage>
</organism>
<evidence type="ECO:0000256" key="1">
    <source>
        <dbReference type="SAM" id="SignalP"/>
    </source>
</evidence>
<reference evidence="2" key="1">
    <citation type="submission" date="2022-07" db="EMBL/GenBank/DDBJ databases">
        <title>Alkalimarinus sp. nov., isolated from gut of a Alitta virens.</title>
        <authorList>
            <person name="Yang A.I."/>
            <person name="Shin N.-R."/>
        </authorList>
    </citation>
    <scope>NUCLEOTIDE SEQUENCE</scope>
    <source>
        <strain evidence="2">FA028</strain>
    </source>
</reference>
<protein>
    <submittedName>
        <fullName evidence="2">Uncharacterized protein</fullName>
    </submittedName>
</protein>
<feature type="chain" id="PRO_5038550449" evidence="1">
    <location>
        <begin position="22"/>
        <end position="544"/>
    </location>
</feature>
<name>A0A9E8KJD4_9ALTE</name>
<dbReference type="RefSeq" id="WP_251810343.1">
    <property type="nucleotide sequence ID" value="NZ_CP101527.1"/>
</dbReference>
<dbReference type="PROSITE" id="PS51257">
    <property type="entry name" value="PROKAR_LIPOPROTEIN"/>
    <property type="match status" value="1"/>
</dbReference>
<evidence type="ECO:0000313" key="2">
    <source>
        <dbReference type="EMBL" id="UZW74916.1"/>
    </source>
</evidence>
<gene>
    <name evidence="2" type="ORF">NNL22_18135</name>
</gene>